<evidence type="ECO:0000313" key="1">
    <source>
        <dbReference type="EMBL" id="EDS90789.1"/>
    </source>
</evidence>
<name>A0ABC9NKN2_ESCAT</name>
<dbReference type="EMBL" id="ABKX01000009">
    <property type="protein sequence ID" value="EDS90789.1"/>
    <property type="molecule type" value="Genomic_DNA"/>
</dbReference>
<dbReference type="AlphaFoldDB" id="A0ABC9NKN2"/>
<proteinExistence type="predicted"/>
<protein>
    <submittedName>
        <fullName evidence="1">Uncharacterized protein</fullName>
    </submittedName>
</protein>
<gene>
    <name evidence="1" type="ORF">ESCAB7627_2003</name>
</gene>
<dbReference type="Proteomes" id="UP000003042">
    <property type="component" value="Unassembled WGS sequence"/>
</dbReference>
<comment type="caution">
    <text evidence="1">The sequence shown here is derived from an EMBL/GenBank/DDBJ whole genome shotgun (WGS) entry which is preliminary data.</text>
</comment>
<organism evidence="1 2">
    <name type="scientific">Escherichia albertii (strain TW07627)</name>
    <dbReference type="NCBI Taxonomy" id="502347"/>
    <lineage>
        <taxon>Bacteria</taxon>
        <taxon>Pseudomonadati</taxon>
        <taxon>Pseudomonadota</taxon>
        <taxon>Gammaproteobacteria</taxon>
        <taxon>Enterobacterales</taxon>
        <taxon>Enterobacteriaceae</taxon>
        <taxon>Escherichia</taxon>
    </lineage>
</organism>
<accession>A0ABC9NKN2</accession>
<sequence length="60" mass="6503">MATVSGLALCVTHCHCLFSGYSLRSNDNISGAVTLLRNEKYSGVHVSQERPFSVNGFQSL</sequence>
<evidence type="ECO:0000313" key="2">
    <source>
        <dbReference type="Proteomes" id="UP000003042"/>
    </source>
</evidence>
<reference evidence="1 2" key="1">
    <citation type="submission" date="2008-02" db="EMBL/GenBank/DDBJ databases">
        <title>Annotation of Escherichia albertii TW07627.</title>
        <authorList>
            <person name="Sutton G."/>
            <person name="Whittam T.S."/>
            <person name="Sebastian Y."/>
        </authorList>
    </citation>
    <scope>NUCLEOTIDE SEQUENCE [LARGE SCALE GENOMIC DNA]</scope>
    <source>
        <strain evidence="1 2">TW07627</strain>
    </source>
</reference>